<dbReference type="Gene3D" id="3.40.50.1820">
    <property type="entry name" value="alpha/beta hydrolase"/>
    <property type="match status" value="1"/>
</dbReference>
<dbReference type="AlphaFoldDB" id="A0A7J6IHL6"/>
<dbReference type="InParanoid" id="A0A7J6IHL6"/>
<reference evidence="4 5" key="2">
    <citation type="submission" date="2020-04" db="EMBL/GenBank/DDBJ databases">
        <title>Genome sequencing and assembly of multiple isolates from the Colletotrichum gloeosporioides species complex.</title>
        <authorList>
            <person name="Gan P."/>
            <person name="Shirasu K."/>
        </authorList>
    </citation>
    <scope>NUCLEOTIDE SEQUENCE [LARGE SCALE GENOMIC DNA]</scope>
    <source>
        <strain evidence="4 5">Nara gc5</strain>
    </source>
</reference>
<feature type="domain" description="Xaa-Pro dipeptidyl-peptidase C-terminal" evidence="3">
    <location>
        <begin position="320"/>
        <end position="573"/>
    </location>
</feature>
<dbReference type="InterPro" id="IPR008979">
    <property type="entry name" value="Galactose-bd-like_sf"/>
</dbReference>
<reference evidence="4 5" key="1">
    <citation type="submission" date="2012-08" db="EMBL/GenBank/DDBJ databases">
        <authorList>
            <person name="Gan P.H.P."/>
            <person name="Ikeda K."/>
            <person name="Irieda H."/>
            <person name="Narusaka M."/>
            <person name="O'Connell R.J."/>
            <person name="Narusaka Y."/>
            <person name="Takano Y."/>
            <person name="Kubo Y."/>
            <person name="Shirasu K."/>
        </authorList>
    </citation>
    <scope>NUCLEOTIDE SEQUENCE [LARGE SCALE GENOMIC DNA]</scope>
    <source>
        <strain evidence="4 5">Nara gc5</strain>
    </source>
</reference>
<name>A0A7J6IHL6_COLFN</name>
<proteinExistence type="predicted"/>
<organism evidence="4 5">
    <name type="scientific">Colletotrichum fructicola (strain Nara gc5)</name>
    <name type="common">Anthracnose fungus</name>
    <name type="synonym">Colletotrichum gloeosporioides (strain Nara gc5)</name>
    <dbReference type="NCBI Taxonomy" id="1213859"/>
    <lineage>
        <taxon>Eukaryota</taxon>
        <taxon>Fungi</taxon>
        <taxon>Dikarya</taxon>
        <taxon>Ascomycota</taxon>
        <taxon>Pezizomycotina</taxon>
        <taxon>Sordariomycetes</taxon>
        <taxon>Hypocreomycetidae</taxon>
        <taxon>Glomerellales</taxon>
        <taxon>Glomerellaceae</taxon>
        <taxon>Colletotrichum</taxon>
        <taxon>Colletotrichum gloeosporioides species complex</taxon>
    </lineage>
</organism>
<dbReference type="Proteomes" id="UP000011096">
    <property type="component" value="Unassembled WGS sequence"/>
</dbReference>
<keyword evidence="5" id="KW-1185">Reference proteome</keyword>
<dbReference type="Gene3D" id="2.60.120.260">
    <property type="entry name" value="Galactose-binding domain-like"/>
    <property type="match status" value="1"/>
</dbReference>
<dbReference type="Gene3D" id="1.10.3020.20">
    <property type="match status" value="1"/>
</dbReference>
<dbReference type="SUPFAM" id="SSF49785">
    <property type="entry name" value="Galactose-binding domain-like"/>
    <property type="match status" value="1"/>
</dbReference>
<sequence length="577" mass="64762">MAPYYVNSIEVLQRPATAPPWEHPKEPTRVELPAGHKKTPDRRPLDCDIILERDQLLTLRDGVRIRADIFRPKTEGKVPAVLMWSPYGKTGTGALNLDKVPLTAGVPLSKLSGYESFEGLDPAEWVSKGYAVVNADARGVGDSEGDIRIWGTGEGQDGHDAIEEIAKLPWCTGKVALAGNSWLALCQWFIAAERPPHLACIAPFEGCSDHLRETLSRGGIPDKGFSGMINHVLNGRNMMEDNIAMLDKFPNCREYWDDKRARMDKIEVPAYILASYSTMLHTVGSFRGFEEIPHQKKWIAVHATQEWYDLYSKSRVDDLQRFFDRYLKGIENGWEKTPPVRLAVLGYNKPPILDLSFDHLPWLAPYTPTTNVQKLYLTQNKSLQLANEATSSTLEYKDTERLELAYTFQQPTKLAGPTKLVIHTSCPSQADFDIYVQLRKRDSSGNDLVHVNMPLEDLGVADAKEVPNINPLKYLGPTGQLRASRRKVAPEFAQSYWQTLAQDTDEPVKAGEIIKLDIWVWPTAIQFDAGEQLVVKVSGNGMSLPEFEPLAVQPQNVAQQLVHVGGQYESYLEVVWI</sequence>
<evidence type="ECO:0000313" key="5">
    <source>
        <dbReference type="Proteomes" id="UP000011096"/>
    </source>
</evidence>
<dbReference type="NCBIfam" id="TIGR00976">
    <property type="entry name" value="CocE_NonD"/>
    <property type="match status" value="1"/>
</dbReference>
<dbReference type="EMBL" id="ANPB02000009">
    <property type="protein sequence ID" value="KAF4476056.1"/>
    <property type="molecule type" value="Genomic_DNA"/>
</dbReference>
<evidence type="ECO:0000259" key="3">
    <source>
        <dbReference type="SMART" id="SM00939"/>
    </source>
</evidence>
<dbReference type="GO" id="GO:0008239">
    <property type="term" value="F:dipeptidyl-peptidase activity"/>
    <property type="evidence" value="ECO:0007669"/>
    <property type="project" value="InterPro"/>
</dbReference>
<keyword evidence="1" id="KW-0378">Hydrolase</keyword>
<dbReference type="RefSeq" id="XP_031880920.1">
    <property type="nucleotide sequence ID" value="XM_032022283.1"/>
</dbReference>
<dbReference type="InterPro" id="IPR029058">
    <property type="entry name" value="AB_hydrolase_fold"/>
</dbReference>
<dbReference type="Pfam" id="PF08530">
    <property type="entry name" value="PepX_C"/>
    <property type="match status" value="1"/>
</dbReference>
<protein>
    <submittedName>
        <fullName evidence="4">Putative serine esterase</fullName>
    </submittedName>
</protein>
<dbReference type="OrthoDB" id="2578740at2759"/>
<accession>A0A7J6IHL6</accession>
<dbReference type="InterPro" id="IPR005674">
    <property type="entry name" value="CocE/Ser_esterase"/>
</dbReference>
<dbReference type="Pfam" id="PF02129">
    <property type="entry name" value="Peptidase_S15"/>
    <property type="match status" value="1"/>
</dbReference>
<dbReference type="SUPFAM" id="SSF53474">
    <property type="entry name" value="alpha/beta-Hydrolases"/>
    <property type="match status" value="1"/>
</dbReference>
<dbReference type="GeneID" id="43606478"/>
<dbReference type="InterPro" id="IPR000383">
    <property type="entry name" value="Xaa-Pro-like_dom"/>
</dbReference>
<dbReference type="PANTHER" id="PTHR43056">
    <property type="entry name" value="PEPTIDASE S9 PROLYL OLIGOPEPTIDASE"/>
    <property type="match status" value="1"/>
</dbReference>
<evidence type="ECO:0000256" key="1">
    <source>
        <dbReference type="ARBA" id="ARBA00022801"/>
    </source>
</evidence>
<dbReference type="InterPro" id="IPR050585">
    <property type="entry name" value="Xaa-Pro_dipeptidyl-ppase/CocE"/>
</dbReference>
<evidence type="ECO:0000256" key="2">
    <source>
        <dbReference type="SAM" id="MobiDB-lite"/>
    </source>
</evidence>
<feature type="region of interest" description="Disordered" evidence="2">
    <location>
        <begin position="17"/>
        <end position="39"/>
    </location>
</feature>
<dbReference type="SMART" id="SM00939">
    <property type="entry name" value="PepX_C"/>
    <property type="match status" value="1"/>
</dbReference>
<dbReference type="InterPro" id="IPR013736">
    <property type="entry name" value="Xaa-Pro_dipept_C"/>
</dbReference>
<evidence type="ECO:0000313" key="4">
    <source>
        <dbReference type="EMBL" id="KAF4476056.1"/>
    </source>
</evidence>
<gene>
    <name evidence="4" type="ORF">CGGC5_v015331</name>
</gene>
<comment type="caution">
    <text evidence="4">The sequence shown here is derived from an EMBL/GenBank/DDBJ whole genome shotgun (WGS) entry which is preliminary data.</text>
</comment>
<dbReference type="PANTHER" id="PTHR43056:SF10">
    <property type="entry name" value="COCE_NOND FAMILY, PUTATIVE (AFU_ORTHOLOGUE AFUA_7G00600)-RELATED"/>
    <property type="match status" value="1"/>
</dbReference>